<organism evidence="1 2">
    <name type="scientific">Pseudomonas syringae pv. solidagae</name>
    <dbReference type="NCBI Taxonomy" id="264458"/>
    <lineage>
        <taxon>Bacteria</taxon>
        <taxon>Pseudomonadati</taxon>
        <taxon>Pseudomonadota</taxon>
        <taxon>Gammaproteobacteria</taxon>
        <taxon>Pseudomonadales</taxon>
        <taxon>Pseudomonadaceae</taxon>
        <taxon>Pseudomonas</taxon>
        <taxon>Pseudomonas syringae</taxon>
    </lineage>
</organism>
<protein>
    <submittedName>
        <fullName evidence="1">Amino acid adenylation</fullName>
    </submittedName>
</protein>
<name>A0A3M5KYH4_PSESX</name>
<proteinExistence type="predicted"/>
<gene>
    <name evidence="1" type="ORF">ALP48_02896</name>
</gene>
<sequence length="96" mass="10214">FRDMLGDIDEPTLPFGVQDVQGDGRGIEEAYQRVDIGLSQRLRVQARQLGVSSASLYHLAWARVLAAVSGKGDVVFGTVLLGRLQGGAGSDRALGM</sequence>
<evidence type="ECO:0000313" key="2">
    <source>
        <dbReference type="Proteomes" id="UP000268096"/>
    </source>
</evidence>
<feature type="non-terminal residue" evidence="1">
    <location>
        <position position="96"/>
    </location>
</feature>
<accession>A0A3M5KYH4</accession>
<dbReference type="Gene3D" id="3.30.559.30">
    <property type="entry name" value="Nonribosomal peptide synthetase, condensation domain"/>
    <property type="match status" value="1"/>
</dbReference>
<feature type="non-terminal residue" evidence="1">
    <location>
        <position position="1"/>
    </location>
</feature>
<evidence type="ECO:0000313" key="1">
    <source>
        <dbReference type="EMBL" id="RMT40834.1"/>
    </source>
</evidence>
<dbReference type="Proteomes" id="UP000268096">
    <property type="component" value="Unassembled WGS sequence"/>
</dbReference>
<comment type="caution">
    <text evidence="1">The sequence shown here is derived from an EMBL/GenBank/DDBJ whole genome shotgun (WGS) entry which is preliminary data.</text>
</comment>
<reference evidence="1 2" key="1">
    <citation type="submission" date="2018-08" db="EMBL/GenBank/DDBJ databases">
        <title>Recombination of ecologically and evolutionarily significant loci maintains genetic cohesion in the Pseudomonas syringae species complex.</title>
        <authorList>
            <person name="Dillon M."/>
            <person name="Thakur S."/>
            <person name="Almeida R.N.D."/>
            <person name="Weir B.S."/>
            <person name="Guttman D.S."/>
        </authorList>
    </citation>
    <scope>NUCLEOTIDE SEQUENCE [LARGE SCALE GENOMIC DNA]</scope>
    <source>
        <strain evidence="1 2">ICMP 16926</strain>
    </source>
</reference>
<dbReference type="AlphaFoldDB" id="A0A3M5KYH4"/>
<dbReference type="EMBL" id="RBTH01000332">
    <property type="protein sequence ID" value="RMT40834.1"/>
    <property type="molecule type" value="Genomic_DNA"/>
</dbReference>
<dbReference type="SUPFAM" id="SSF52777">
    <property type="entry name" value="CoA-dependent acyltransferases"/>
    <property type="match status" value="1"/>
</dbReference>
<dbReference type="RefSeq" id="WP_135007507.1">
    <property type="nucleotide sequence ID" value="NZ_RBTH01000332.1"/>
</dbReference>